<proteinExistence type="inferred from homology"/>
<dbReference type="SUPFAM" id="SSF46785">
    <property type="entry name" value="Winged helix' DNA-binding domain"/>
    <property type="match status" value="1"/>
</dbReference>
<evidence type="ECO:0000313" key="6">
    <source>
        <dbReference type="EMBL" id="GAA2509711.1"/>
    </source>
</evidence>
<evidence type="ECO:0000256" key="2">
    <source>
        <dbReference type="ARBA" id="ARBA00023015"/>
    </source>
</evidence>
<gene>
    <name evidence="6" type="ORF">GCM10010422_71590</name>
</gene>
<feature type="domain" description="HTH lysR-type" evidence="5">
    <location>
        <begin position="11"/>
        <end position="69"/>
    </location>
</feature>
<dbReference type="InterPro" id="IPR005119">
    <property type="entry name" value="LysR_subst-bd"/>
</dbReference>
<evidence type="ECO:0000256" key="3">
    <source>
        <dbReference type="ARBA" id="ARBA00023125"/>
    </source>
</evidence>
<keyword evidence="3" id="KW-0238">DNA-binding</keyword>
<dbReference type="InterPro" id="IPR036388">
    <property type="entry name" value="WH-like_DNA-bd_sf"/>
</dbReference>
<organism evidence="6 7">
    <name type="scientific">Streptomyces graminearus</name>
    <dbReference type="NCBI Taxonomy" id="284030"/>
    <lineage>
        <taxon>Bacteria</taxon>
        <taxon>Bacillati</taxon>
        <taxon>Actinomycetota</taxon>
        <taxon>Actinomycetes</taxon>
        <taxon>Kitasatosporales</taxon>
        <taxon>Streptomycetaceae</taxon>
        <taxon>Streptomyces</taxon>
    </lineage>
</organism>
<dbReference type="EMBL" id="BAAATL010000048">
    <property type="protein sequence ID" value="GAA2509711.1"/>
    <property type="molecule type" value="Genomic_DNA"/>
</dbReference>
<accession>A0ABP6A3W7</accession>
<protein>
    <submittedName>
        <fullName evidence="6">LysR family transcriptional regulator</fullName>
    </submittedName>
</protein>
<dbReference type="InterPro" id="IPR036390">
    <property type="entry name" value="WH_DNA-bd_sf"/>
</dbReference>
<comment type="caution">
    <text evidence="6">The sequence shown here is derived from an EMBL/GenBank/DDBJ whole genome shotgun (WGS) entry which is preliminary data.</text>
</comment>
<dbReference type="Gene3D" id="1.10.10.10">
    <property type="entry name" value="Winged helix-like DNA-binding domain superfamily/Winged helix DNA-binding domain"/>
    <property type="match status" value="1"/>
</dbReference>
<dbReference type="SUPFAM" id="SSF53850">
    <property type="entry name" value="Periplasmic binding protein-like II"/>
    <property type="match status" value="1"/>
</dbReference>
<keyword evidence="2" id="KW-0805">Transcription regulation</keyword>
<evidence type="ECO:0000259" key="5">
    <source>
        <dbReference type="PROSITE" id="PS50931"/>
    </source>
</evidence>
<evidence type="ECO:0000313" key="7">
    <source>
        <dbReference type="Proteomes" id="UP001501721"/>
    </source>
</evidence>
<sequence>MLWDSLMTERISLRRLHAFVACAEAGTMTGAARQLFVSQGAVSVAIAQLERQIGVQLLLRSKAKGLTLTDAGRRLLPDARALLARADELQAGMRDLGHAPSGRLVIGCFTTIAPFLLPRVLEEFQASHPRVTLDFVEGSLTDLQQRLLEGECEVAVLYGVDIQAGIDYDTLYPTTPYVLLPAAHPLAAKGEIRLADLADHDMIALDVPPSLRYFNEVLSSAGVSPRIRHRTESFEMVRSLVARGVGYSLLIQRPIADVSYEGRGLVIRRIQDDVRPLDVVLARPAGVRLTGRAAAFTAFCHASAARR</sequence>
<reference evidence="7" key="1">
    <citation type="journal article" date="2019" name="Int. J. Syst. Evol. Microbiol.">
        <title>The Global Catalogue of Microorganisms (GCM) 10K type strain sequencing project: providing services to taxonomists for standard genome sequencing and annotation.</title>
        <authorList>
            <consortium name="The Broad Institute Genomics Platform"/>
            <consortium name="The Broad Institute Genome Sequencing Center for Infectious Disease"/>
            <person name="Wu L."/>
            <person name="Ma J."/>
        </authorList>
    </citation>
    <scope>NUCLEOTIDE SEQUENCE [LARGE SCALE GENOMIC DNA]</scope>
    <source>
        <strain evidence="7">JCM 6923</strain>
    </source>
</reference>
<dbReference type="PANTHER" id="PTHR30346:SF0">
    <property type="entry name" value="HCA OPERON TRANSCRIPTIONAL ACTIVATOR HCAR"/>
    <property type="match status" value="1"/>
</dbReference>
<name>A0ABP6A3W7_9ACTN</name>
<dbReference type="Gene3D" id="3.40.190.10">
    <property type="entry name" value="Periplasmic binding protein-like II"/>
    <property type="match status" value="2"/>
</dbReference>
<dbReference type="Pfam" id="PF00126">
    <property type="entry name" value="HTH_1"/>
    <property type="match status" value="1"/>
</dbReference>
<dbReference type="PRINTS" id="PR00039">
    <property type="entry name" value="HTHLYSR"/>
</dbReference>
<dbReference type="PROSITE" id="PS50931">
    <property type="entry name" value="HTH_LYSR"/>
    <property type="match status" value="1"/>
</dbReference>
<dbReference type="CDD" id="cd08412">
    <property type="entry name" value="PBP2_PAO1_like"/>
    <property type="match status" value="1"/>
</dbReference>
<evidence type="ECO:0000256" key="1">
    <source>
        <dbReference type="ARBA" id="ARBA00009437"/>
    </source>
</evidence>
<dbReference type="Pfam" id="PF03466">
    <property type="entry name" value="LysR_substrate"/>
    <property type="match status" value="1"/>
</dbReference>
<evidence type="ECO:0000256" key="4">
    <source>
        <dbReference type="ARBA" id="ARBA00023163"/>
    </source>
</evidence>
<dbReference type="PANTHER" id="PTHR30346">
    <property type="entry name" value="TRANSCRIPTIONAL DUAL REGULATOR HCAR-RELATED"/>
    <property type="match status" value="1"/>
</dbReference>
<comment type="similarity">
    <text evidence="1">Belongs to the LysR transcriptional regulatory family.</text>
</comment>
<dbReference type="InterPro" id="IPR000847">
    <property type="entry name" value="LysR_HTH_N"/>
</dbReference>
<keyword evidence="4" id="KW-0804">Transcription</keyword>
<dbReference type="Proteomes" id="UP001501721">
    <property type="component" value="Unassembled WGS sequence"/>
</dbReference>
<keyword evidence="7" id="KW-1185">Reference proteome</keyword>